<reference evidence="2 3" key="1">
    <citation type="submission" date="2019-02" db="EMBL/GenBank/DDBJ databases">
        <title>Deep-cultivation of Planctomycetes and their phenomic and genomic characterization uncovers novel biology.</title>
        <authorList>
            <person name="Wiegand S."/>
            <person name="Jogler M."/>
            <person name="Boedeker C."/>
            <person name="Pinto D."/>
            <person name="Vollmers J."/>
            <person name="Rivas-Marin E."/>
            <person name="Kohn T."/>
            <person name="Peeters S.H."/>
            <person name="Heuer A."/>
            <person name="Rast P."/>
            <person name="Oberbeckmann S."/>
            <person name="Bunk B."/>
            <person name="Jeske O."/>
            <person name="Meyerdierks A."/>
            <person name="Storesund J.E."/>
            <person name="Kallscheuer N."/>
            <person name="Luecker S."/>
            <person name="Lage O.M."/>
            <person name="Pohl T."/>
            <person name="Merkel B.J."/>
            <person name="Hornburger P."/>
            <person name="Mueller R.-W."/>
            <person name="Bruemmer F."/>
            <person name="Labrenz M."/>
            <person name="Spormann A.M."/>
            <person name="Op den Camp H."/>
            <person name="Overmann J."/>
            <person name="Amann R."/>
            <person name="Jetten M.S.M."/>
            <person name="Mascher T."/>
            <person name="Medema M.H."/>
            <person name="Devos D.P."/>
            <person name="Kaster A.-K."/>
            <person name="Ovreas L."/>
            <person name="Rohde M."/>
            <person name="Galperin M.Y."/>
            <person name="Jogler C."/>
        </authorList>
    </citation>
    <scope>NUCLEOTIDE SEQUENCE [LARGE SCALE GENOMIC DNA]</scope>
    <source>
        <strain evidence="2 3">TBK1r</strain>
    </source>
</reference>
<feature type="compositionally biased region" description="Acidic residues" evidence="1">
    <location>
        <begin position="54"/>
        <end position="77"/>
    </location>
</feature>
<evidence type="ECO:0000313" key="3">
    <source>
        <dbReference type="Proteomes" id="UP000318081"/>
    </source>
</evidence>
<dbReference type="Proteomes" id="UP000318081">
    <property type="component" value="Chromosome"/>
</dbReference>
<gene>
    <name evidence="2" type="ORF">TBK1r_60900</name>
</gene>
<evidence type="ECO:0000256" key="1">
    <source>
        <dbReference type="SAM" id="MobiDB-lite"/>
    </source>
</evidence>
<dbReference type="EMBL" id="CP036432">
    <property type="protein sequence ID" value="QDV87062.1"/>
    <property type="molecule type" value="Genomic_DNA"/>
</dbReference>
<feature type="region of interest" description="Disordered" evidence="1">
    <location>
        <begin position="25"/>
        <end position="77"/>
    </location>
</feature>
<sequence>MLYFSLWAVLMLAVIVAVPVAAKMSSGGRVAKTDNGDAELEEDAAAEGSGDDHEVLEDDFGGGDVEALEDDAFDEVK</sequence>
<accession>A0ABX5XZV7</accession>
<name>A0ABX5XZV7_9BACT</name>
<organism evidence="2 3">
    <name type="scientific">Stieleria magnilauensis</name>
    <dbReference type="NCBI Taxonomy" id="2527963"/>
    <lineage>
        <taxon>Bacteria</taxon>
        <taxon>Pseudomonadati</taxon>
        <taxon>Planctomycetota</taxon>
        <taxon>Planctomycetia</taxon>
        <taxon>Pirellulales</taxon>
        <taxon>Pirellulaceae</taxon>
        <taxon>Stieleria</taxon>
    </lineage>
</organism>
<feature type="compositionally biased region" description="Acidic residues" evidence="1">
    <location>
        <begin position="36"/>
        <end position="45"/>
    </location>
</feature>
<proteinExistence type="predicted"/>
<dbReference type="RefSeq" id="WP_145218508.1">
    <property type="nucleotide sequence ID" value="NZ_CP036432.1"/>
</dbReference>
<protein>
    <submittedName>
        <fullName evidence="2">Uncharacterized protein</fullName>
    </submittedName>
</protein>
<evidence type="ECO:0000313" key="2">
    <source>
        <dbReference type="EMBL" id="QDV87062.1"/>
    </source>
</evidence>
<keyword evidence="3" id="KW-1185">Reference proteome</keyword>